<dbReference type="Proteomes" id="UP000215214">
    <property type="component" value="Chromosome TJEJU"/>
</dbReference>
<protein>
    <submittedName>
        <fullName evidence="2">Uncharacterized protein</fullName>
    </submittedName>
</protein>
<keyword evidence="3" id="KW-1185">Reference proteome</keyword>
<feature type="transmembrane region" description="Helical" evidence="1">
    <location>
        <begin position="235"/>
        <end position="255"/>
    </location>
</feature>
<evidence type="ECO:0000313" key="2">
    <source>
        <dbReference type="EMBL" id="SNR15491.1"/>
    </source>
</evidence>
<feature type="transmembrane region" description="Helical" evidence="1">
    <location>
        <begin position="75"/>
        <end position="100"/>
    </location>
</feature>
<dbReference type="KEGG" id="tje:TJEJU_1782"/>
<evidence type="ECO:0000313" key="3">
    <source>
        <dbReference type="Proteomes" id="UP000215214"/>
    </source>
</evidence>
<dbReference type="EMBL" id="LT899436">
    <property type="protein sequence ID" value="SNR15491.1"/>
    <property type="molecule type" value="Genomic_DNA"/>
</dbReference>
<gene>
    <name evidence="2" type="ORF">TJEJU_1782</name>
</gene>
<proteinExistence type="predicted"/>
<keyword evidence="1" id="KW-0472">Membrane</keyword>
<sequence length="256" mass="29582">MKVKTKRDVLKLQEKIKQELGLDVSKYKDEEVVENFVEILLLPNYIVSWVIRPIFISFLIYIFGFYVFNLVHIEYVFYAIIGFGLFIVFGISFGFLSLVFKMKNDILEIVDYSLDILKLAIQDISKINNQITVDNKNDVLSLVFKGIIHIVTIPLLTKSVTSKIPFIGRIASSLIKRVLTVVSNRLEFKEDNIEDFVASPLEEKHKLYTAYMKTIIATSNGLETFISFVFRVLKIPMLVFFFFSSSALLLFLYLIN</sequence>
<organism evidence="2 3">
    <name type="scientific">Tenacibaculum jejuense</name>
    <dbReference type="NCBI Taxonomy" id="584609"/>
    <lineage>
        <taxon>Bacteria</taxon>
        <taxon>Pseudomonadati</taxon>
        <taxon>Bacteroidota</taxon>
        <taxon>Flavobacteriia</taxon>
        <taxon>Flavobacteriales</taxon>
        <taxon>Flavobacteriaceae</taxon>
        <taxon>Tenacibaculum</taxon>
    </lineage>
</organism>
<accession>A0A238U8H6</accession>
<evidence type="ECO:0000256" key="1">
    <source>
        <dbReference type="SAM" id="Phobius"/>
    </source>
</evidence>
<keyword evidence="1" id="KW-1133">Transmembrane helix</keyword>
<dbReference type="AlphaFoldDB" id="A0A238U8H6"/>
<reference evidence="2 3" key="1">
    <citation type="submission" date="2017-07" db="EMBL/GenBank/DDBJ databases">
        <authorList>
            <person name="Sun Z.S."/>
            <person name="Albrecht U."/>
            <person name="Echele G."/>
            <person name="Lee C.C."/>
        </authorList>
    </citation>
    <scope>NUCLEOTIDE SEQUENCE [LARGE SCALE GENOMIC DNA]</scope>
    <source>
        <strain evidence="3">type strain: KCTC 22618</strain>
    </source>
</reference>
<feature type="transmembrane region" description="Helical" evidence="1">
    <location>
        <begin position="49"/>
        <end position="69"/>
    </location>
</feature>
<keyword evidence="1" id="KW-0812">Transmembrane</keyword>
<dbReference type="OrthoDB" id="1188172at2"/>
<dbReference type="RefSeq" id="WP_095071291.1">
    <property type="nucleotide sequence ID" value="NZ_LT899436.1"/>
</dbReference>
<name>A0A238U8H6_9FLAO</name>